<dbReference type="PANTHER" id="PTHR12658">
    <property type="entry name" value="BETA-TUBULIN COFACTOR D"/>
    <property type="match status" value="1"/>
</dbReference>
<reference evidence="4 5" key="1">
    <citation type="journal article" date="2007" name="Proc. Natl. Acad. Sci. U.S.A.">
        <title>Dandruff-associated Malassezia genomes reveal convergent and divergent virulence traits shared with plant and human fungal pathogens.</title>
        <authorList>
            <person name="Xu J."/>
            <person name="Saunders C.W."/>
            <person name="Hu P."/>
            <person name="Grant R.A."/>
            <person name="Boekhout T."/>
            <person name="Kuramae E.E."/>
            <person name="Kronstad J.W."/>
            <person name="Deangelis Y.M."/>
            <person name="Reeder N.L."/>
            <person name="Johnstone K.R."/>
            <person name="Leland M."/>
            <person name="Fieno A.M."/>
            <person name="Begley W.M."/>
            <person name="Sun Y."/>
            <person name="Lacey M.P."/>
            <person name="Chaudhary T."/>
            <person name="Keough T."/>
            <person name="Chu L."/>
            <person name="Sears R."/>
            <person name="Yuan B."/>
            <person name="Dawson T.L.Jr."/>
        </authorList>
    </citation>
    <scope>NUCLEOTIDE SEQUENCE [LARGE SCALE GENOMIC DNA]</scope>
    <source>
        <strain evidence="5">ATCC MYA-4612 / CBS 7966</strain>
    </source>
</reference>
<dbReference type="GO" id="GO:0005096">
    <property type="term" value="F:GTPase activator activity"/>
    <property type="evidence" value="ECO:0007669"/>
    <property type="project" value="InterPro"/>
</dbReference>
<dbReference type="OMA" id="EPHEAWH"/>
<dbReference type="InParanoid" id="A8QAJ8"/>
<accession>A8QAJ8</accession>
<evidence type="ECO:0000313" key="4">
    <source>
        <dbReference type="EMBL" id="EDP42076.1"/>
    </source>
</evidence>
<dbReference type="KEGG" id="mgl:MGL_3757"/>
<evidence type="ECO:0000259" key="2">
    <source>
        <dbReference type="Pfam" id="PF12612"/>
    </source>
</evidence>
<dbReference type="Proteomes" id="UP000008837">
    <property type="component" value="Unassembled WGS sequence"/>
</dbReference>
<gene>
    <name evidence="4" type="ORF">MGL_3757</name>
</gene>
<dbReference type="GO" id="GO:0000226">
    <property type="term" value="P:microtubule cytoskeleton organization"/>
    <property type="evidence" value="ECO:0007669"/>
    <property type="project" value="TreeGrafter"/>
</dbReference>
<dbReference type="InterPro" id="IPR033162">
    <property type="entry name" value="TBCD"/>
</dbReference>
<comment type="caution">
    <text evidence="4">The sequence shown here is derived from an EMBL/GenBank/DDBJ whole genome shotgun (WGS) entry which is preliminary data.</text>
</comment>
<keyword evidence="5" id="KW-1185">Reference proteome</keyword>
<dbReference type="InterPro" id="IPR011989">
    <property type="entry name" value="ARM-like"/>
</dbReference>
<dbReference type="RefSeq" id="XP_001729290.1">
    <property type="nucleotide sequence ID" value="XM_001729238.1"/>
</dbReference>
<dbReference type="InterPro" id="IPR016024">
    <property type="entry name" value="ARM-type_fold"/>
</dbReference>
<dbReference type="Pfam" id="PF25767">
    <property type="entry name" value="ARM_TBCD_2nd"/>
    <property type="match status" value="2"/>
</dbReference>
<dbReference type="STRING" id="425265.A8QAJ8"/>
<name>A8QAJ8_MALGO</name>
<feature type="domain" description="Tubulin-folding cofactor D ARM repeats" evidence="3">
    <location>
        <begin position="299"/>
        <end position="416"/>
    </location>
</feature>
<dbReference type="Pfam" id="PF23579">
    <property type="entry name" value="ARM_TBCD"/>
    <property type="match status" value="1"/>
</dbReference>
<dbReference type="GO" id="GO:0007021">
    <property type="term" value="P:tubulin complex assembly"/>
    <property type="evidence" value="ECO:0007669"/>
    <property type="project" value="InterPro"/>
</dbReference>
<dbReference type="EMBL" id="AAYY01000014">
    <property type="protein sequence ID" value="EDP42076.1"/>
    <property type="molecule type" value="Genomic_DNA"/>
</dbReference>
<dbReference type="GO" id="GO:0048487">
    <property type="term" value="F:beta-tubulin binding"/>
    <property type="evidence" value="ECO:0007669"/>
    <property type="project" value="InterPro"/>
</dbReference>
<dbReference type="GO" id="GO:0007023">
    <property type="term" value="P:post-chaperonin tubulin folding pathway"/>
    <property type="evidence" value="ECO:0007669"/>
    <property type="project" value="InterPro"/>
</dbReference>
<dbReference type="AlphaFoldDB" id="A8QAJ8"/>
<keyword evidence="1" id="KW-0143">Chaperone</keyword>
<dbReference type="Pfam" id="PF12612">
    <property type="entry name" value="TFCD_C"/>
    <property type="match status" value="1"/>
</dbReference>
<dbReference type="InterPro" id="IPR022577">
    <property type="entry name" value="TBCD_C"/>
</dbReference>
<protein>
    <submittedName>
        <fullName evidence="4">Uncharacterized protein</fullName>
    </submittedName>
</protein>
<dbReference type="InterPro" id="IPR058033">
    <property type="entry name" value="ARM_TBCD_2nd"/>
</dbReference>
<dbReference type="PANTHER" id="PTHR12658:SF0">
    <property type="entry name" value="TUBULIN-SPECIFIC CHAPERONE D"/>
    <property type="match status" value="1"/>
</dbReference>
<evidence type="ECO:0000313" key="5">
    <source>
        <dbReference type="Proteomes" id="UP000008837"/>
    </source>
</evidence>
<dbReference type="SUPFAM" id="SSF48371">
    <property type="entry name" value="ARM repeat"/>
    <property type="match status" value="1"/>
</dbReference>
<feature type="domain" description="Tubulin-folding cofactor D ARM repeats" evidence="3">
    <location>
        <begin position="209"/>
        <end position="264"/>
    </location>
</feature>
<organism evidence="4 5">
    <name type="scientific">Malassezia globosa (strain ATCC MYA-4612 / CBS 7966)</name>
    <name type="common">Dandruff-associated fungus</name>
    <dbReference type="NCBI Taxonomy" id="425265"/>
    <lineage>
        <taxon>Eukaryota</taxon>
        <taxon>Fungi</taxon>
        <taxon>Dikarya</taxon>
        <taxon>Basidiomycota</taxon>
        <taxon>Ustilaginomycotina</taxon>
        <taxon>Malasseziomycetes</taxon>
        <taxon>Malasseziales</taxon>
        <taxon>Malasseziaceae</taxon>
        <taxon>Malassezia</taxon>
    </lineage>
</organism>
<dbReference type="FunCoup" id="A8QAJ8">
    <property type="interactions" value="393"/>
</dbReference>
<evidence type="ECO:0000259" key="3">
    <source>
        <dbReference type="Pfam" id="PF25767"/>
    </source>
</evidence>
<feature type="domain" description="Tubulin-folding cofactor D C-terminal" evidence="2">
    <location>
        <begin position="737"/>
        <end position="880"/>
    </location>
</feature>
<dbReference type="OrthoDB" id="1735853at2759"/>
<dbReference type="Gene3D" id="1.25.10.10">
    <property type="entry name" value="Leucine-rich Repeat Variant"/>
    <property type="match status" value="1"/>
</dbReference>
<dbReference type="VEuPathDB" id="FungiDB:MGL_3757"/>
<evidence type="ECO:0000256" key="1">
    <source>
        <dbReference type="ARBA" id="ARBA00023186"/>
    </source>
</evidence>
<dbReference type="GeneID" id="5853596"/>
<proteinExistence type="predicted"/>
<sequence>MYPVARLLYVYTKVRGYKLISRFLPHKVQDIVPLLHQLECMHASRPPWELIYVTLLWLSLVVLVPFPLQRGTGASILERVERVTRLYVSRSGKERDAASIVLGRLYRRRDTPSVLFTSFLTWSEQQLTETARMSSFLATGTLQTLCEILKNADAPLVQEHYDAIRHVLATFRTLEQGRNGLVIRYIVKLEGRLALHLLSTAIKMRAGVIDANLETHIDTLMQALAYSDSRVRYSAAKGLARISACLPAALRQQIVVALLDMLAEHILPDTMPSAALSSDETFDFQTCEKLRETDLHAVSECTWHGVCLALAEHVRRTCVPSNMYVRVIYWVLTALAFDVRRATGSTGTSVRDASCYVLWSLARARDASSTLGPFAPAIAQYLVVSITLDREVSIRRASSAAFQEWVGRTSCIPHGIDILRKTDFAAVGPLRHAYLDCAPYIATWPVYRGVLLQHMMRVSLTHWDAAIRVLGAEAIGKIVSMDKSAASSIMQHLMARVQKTKDQTLVHGALLALVSLARVDSVLAPEASRAALEVSASMLSLSTQSAAAVLEAACRLVALAALPLQVQHVSDAYRGNVSKLLHMALARPEIAVQDAAVDAIEAWKDDEQVAHAYVRRALDTWTTLNDDMQRAAAKVMGVVPVRPEEQSALLCACLDRQAPFSSKLRVETRCAAAASLARLCVQPTEVVRVLQQGLHDMTTDQRGDVGSWVRLACMDSLGHVFCDWDVDVPALESAWVDMVGMLMERIDAVRVKAGHIVRRVADIHATALPNGESILAVVAEPEELRNAPYAFSVLVPLMSLERYRASLLYTLSRTIGSRSEMALREAGQALVDWALTVPDECVHDILVLLHHRAQAHVRENRVFVPILQTILLLLDWDVHKRKSEDVNRMYVTRARVEGREGVDFWIPGGLLT</sequence>